<gene>
    <name evidence="1" type="ORF">PAXRUDRAFT_146408</name>
</gene>
<accession>A0A0D0DUP4</accession>
<dbReference type="EMBL" id="KN825237">
    <property type="protein sequence ID" value="KIK92851.1"/>
    <property type="molecule type" value="Genomic_DNA"/>
</dbReference>
<evidence type="ECO:0000313" key="2">
    <source>
        <dbReference type="Proteomes" id="UP000054538"/>
    </source>
</evidence>
<dbReference type="InParanoid" id="A0A0D0DUP4"/>
<reference evidence="2" key="2">
    <citation type="submission" date="2015-01" db="EMBL/GenBank/DDBJ databases">
        <title>Evolutionary Origins and Diversification of the Mycorrhizal Mutualists.</title>
        <authorList>
            <consortium name="DOE Joint Genome Institute"/>
            <consortium name="Mycorrhizal Genomics Consortium"/>
            <person name="Kohler A."/>
            <person name="Kuo A."/>
            <person name="Nagy L.G."/>
            <person name="Floudas D."/>
            <person name="Copeland A."/>
            <person name="Barry K.W."/>
            <person name="Cichocki N."/>
            <person name="Veneault-Fourrey C."/>
            <person name="LaButti K."/>
            <person name="Lindquist E.A."/>
            <person name="Lipzen A."/>
            <person name="Lundell T."/>
            <person name="Morin E."/>
            <person name="Murat C."/>
            <person name="Riley R."/>
            <person name="Ohm R."/>
            <person name="Sun H."/>
            <person name="Tunlid A."/>
            <person name="Henrissat B."/>
            <person name="Grigoriev I.V."/>
            <person name="Hibbett D.S."/>
            <person name="Martin F."/>
        </authorList>
    </citation>
    <scope>NUCLEOTIDE SEQUENCE [LARGE SCALE GENOMIC DNA]</scope>
    <source>
        <strain evidence="2">Ve08.2h10</strain>
    </source>
</reference>
<dbReference type="AlphaFoldDB" id="A0A0D0DUP4"/>
<sequence length="83" mass="8767">MAGNHKNLDPVLVFSGTMFGWTLAEHSTGVFSLGEFQVRDNLQAHGEHENHLPAIGSADQAGYGGLVDMIIARGFKMGGLGAL</sequence>
<name>A0A0D0DUP4_9AGAM</name>
<evidence type="ECO:0000313" key="1">
    <source>
        <dbReference type="EMBL" id="KIK92851.1"/>
    </source>
</evidence>
<keyword evidence="2" id="KW-1185">Reference proteome</keyword>
<dbReference type="HOGENOM" id="CLU_2543263_0_0_1"/>
<dbReference type="OrthoDB" id="2691516at2759"/>
<proteinExistence type="predicted"/>
<reference evidence="1 2" key="1">
    <citation type="submission" date="2014-04" db="EMBL/GenBank/DDBJ databases">
        <authorList>
            <consortium name="DOE Joint Genome Institute"/>
            <person name="Kuo A."/>
            <person name="Kohler A."/>
            <person name="Jargeat P."/>
            <person name="Nagy L.G."/>
            <person name="Floudas D."/>
            <person name="Copeland A."/>
            <person name="Barry K.W."/>
            <person name="Cichocki N."/>
            <person name="Veneault-Fourrey C."/>
            <person name="LaButti K."/>
            <person name="Lindquist E.A."/>
            <person name="Lipzen A."/>
            <person name="Lundell T."/>
            <person name="Morin E."/>
            <person name="Murat C."/>
            <person name="Sun H."/>
            <person name="Tunlid A."/>
            <person name="Henrissat B."/>
            <person name="Grigoriev I.V."/>
            <person name="Hibbett D.S."/>
            <person name="Martin F."/>
            <person name="Nordberg H.P."/>
            <person name="Cantor M.N."/>
            <person name="Hua S.X."/>
        </authorList>
    </citation>
    <scope>NUCLEOTIDE SEQUENCE [LARGE SCALE GENOMIC DNA]</scope>
    <source>
        <strain evidence="1 2">Ve08.2h10</strain>
    </source>
</reference>
<organism evidence="1 2">
    <name type="scientific">Paxillus rubicundulus Ve08.2h10</name>
    <dbReference type="NCBI Taxonomy" id="930991"/>
    <lineage>
        <taxon>Eukaryota</taxon>
        <taxon>Fungi</taxon>
        <taxon>Dikarya</taxon>
        <taxon>Basidiomycota</taxon>
        <taxon>Agaricomycotina</taxon>
        <taxon>Agaricomycetes</taxon>
        <taxon>Agaricomycetidae</taxon>
        <taxon>Boletales</taxon>
        <taxon>Paxilineae</taxon>
        <taxon>Paxillaceae</taxon>
        <taxon>Paxillus</taxon>
    </lineage>
</organism>
<dbReference type="Proteomes" id="UP000054538">
    <property type="component" value="Unassembled WGS sequence"/>
</dbReference>
<protein>
    <submittedName>
        <fullName evidence="1">Uncharacterized protein</fullName>
    </submittedName>
</protein>